<evidence type="ECO:0000256" key="5">
    <source>
        <dbReference type="ARBA" id="ARBA00023136"/>
    </source>
</evidence>
<proteinExistence type="predicted"/>
<dbReference type="GO" id="GO:0022857">
    <property type="term" value="F:transmembrane transporter activity"/>
    <property type="evidence" value="ECO:0007669"/>
    <property type="project" value="InterPro"/>
</dbReference>
<dbReference type="Gene3D" id="1.20.1250.20">
    <property type="entry name" value="MFS general substrate transporter like domains"/>
    <property type="match status" value="1"/>
</dbReference>
<dbReference type="PANTHER" id="PTHR23506">
    <property type="entry name" value="GH10249P"/>
    <property type="match status" value="1"/>
</dbReference>
<dbReference type="GO" id="GO:0016020">
    <property type="term" value="C:membrane"/>
    <property type="evidence" value="ECO:0007669"/>
    <property type="project" value="UniProtKB-SubCell"/>
</dbReference>
<evidence type="ECO:0000256" key="2">
    <source>
        <dbReference type="ARBA" id="ARBA00022448"/>
    </source>
</evidence>
<dbReference type="RefSeq" id="XP_013410073.1">
    <property type="nucleotide sequence ID" value="XM_013554619.1"/>
</dbReference>
<feature type="transmembrane region" description="Helical" evidence="6">
    <location>
        <begin position="51"/>
        <end position="71"/>
    </location>
</feature>
<organism evidence="8 9">
    <name type="scientific">Lingula anatina</name>
    <name type="common">Brachiopod</name>
    <name type="synonym">Lingula unguis</name>
    <dbReference type="NCBI Taxonomy" id="7574"/>
    <lineage>
        <taxon>Eukaryota</taxon>
        <taxon>Metazoa</taxon>
        <taxon>Spiralia</taxon>
        <taxon>Lophotrochozoa</taxon>
        <taxon>Brachiopoda</taxon>
        <taxon>Linguliformea</taxon>
        <taxon>Lingulata</taxon>
        <taxon>Lingulida</taxon>
        <taxon>Linguloidea</taxon>
        <taxon>Lingulidae</taxon>
        <taxon>Lingula</taxon>
    </lineage>
</organism>
<sequence length="134" mass="14626">MSFTSNFALATREFRDNTATAYGFLETFAGLGHVLGPLIGGGLYQLGGFRLPFFVSGPLTIITATVAFFTLPTEKEEQDIPRDYGQLIKIAKIPAIHLEQVAVWVGYVGWSALSPTLGGHLQNVRYLTRSALSF</sequence>
<keyword evidence="2" id="KW-0813">Transport</keyword>
<dbReference type="InParanoid" id="A0A1S3JI84"/>
<dbReference type="PROSITE" id="PS50850">
    <property type="entry name" value="MFS"/>
    <property type="match status" value="1"/>
</dbReference>
<protein>
    <submittedName>
        <fullName evidence="9">MFS-type transporter SLC18B1-like</fullName>
    </submittedName>
</protein>
<gene>
    <name evidence="9" type="primary">LOC106173480</name>
</gene>
<dbReference type="InterPro" id="IPR011701">
    <property type="entry name" value="MFS"/>
</dbReference>
<dbReference type="InterPro" id="IPR050930">
    <property type="entry name" value="MFS_Vesicular_Transporter"/>
</dbReference>
<dbReference type="GeneID" id="106173480"/>
<dbReference type="InterPro" id="IPR020846">
    <property type="entry name" value="MFS_dom"/>
</dbReference>
<keyword evidence="8" id="KW-1185">Reference proteome</keyword>
<dbReference type="AlphaFoldDB" id="A0A1S3JI84"/>
<keyword evidence="3 6" id="KW-0812">Transmembrane</keyword>
<keyword evidence="5 6" id="KW-0472">Membrane</keyword>
<feature type="domain" description="Major facilitator superfamily (MFS) profile" evidence="7">
    <location>
        <begin position="1"/>
        <end position="75"/>
    </location>
</feature>
<comment type="subcellular location">
    <subcellularLocation>
        <location evidence="1">Membrane</location>
        <topology evidence="1">Multi-pass membrane protein</topology>
    </subcellularLocation>
</comment>
<dbReference type="STRING" id="7574.A0A1S3JI84"/>
<keyword evidence="4 6" id="KW-1133">Transmembrane helix</keyword>
<dbReference type="KEGG" id="lak:106173480"/>
<evidence type="ECO:0000256" key="6">
    <source>
        <dbReference type="SAM" id="Phobius"/>
    </source>
</evidence>
<dbReference type="Proteomes" id="UP000085678">
    <property type="component" value="Unplaced"/>
</dbReference>
<dbReference type="SUPFAM" id="SSF103473">
    <property type="entry name" value="MFS general substrate transporter"/>
    <property type="match status" value="1"/>
</dbReference>
<evidence type="ECO:0000256" key="3">
    <source>
        <dbReference type="ARBA" id="ARBA00022692"/>
    </source>
</evidence>
<accession>A0A1S3JI84</accession>
<reference evidence="9" key="1">
    <citation type="submission" date="2025-08" db="UniProtKB">
        <authorList>
            <consortium name="RefSeq"/>
        </authorList>
    </citation>
    <scope>IDENTIFICATION</scope>
    <source>
        <tissue evidence="9">Gonads</tissue>
    </source>
</reference>
<evidence type="ECO:0000313" key="8">
    <source>
        <dbReference type="Proteomes" id="UP000085678"/>
    </source>
</evidence>
<evidence type="ECO:0000256" key="4">
    <source>
        <dbReference type="ARBA" id="ARBA00022989"/>
    </source>
</evidence>
<dbReference type="PANTHER" id="PTHR23506:SF26">
    <property type="entry name" value="MFS-TYPE TRANSPORTER SLC18B1"/>
    <property type="match status" value="1"/>
</dbReference>
<evidence type="ECO:0000313" key="9">
    <source>
        <dbReference type="RefSeq" id="XP_013410073.1"/>
    </source>
</evidence>
<name>A0A1S3JI84_LINAN</name>
<feature type="transmembrane region" description="Helical" evidence="6">
    <location>
        <begin position="21"/>
        <end position="39"/>
    </location>
</feature>
<dbReference type="Pfam" id="PF07690">
    <property type="entry name" value="MFS_1"/>
    <property type="match status" value="1"/>
</dbReference>
<evidence type="ECO:0000256" key="1">
    <source>
        <dbReference type="ARBA" id="ARBA00004141"/>
    </source>
</evidence>
<evidence type="ECO:0000259" key="7">
    <source>
        <dbReference type="PROSITE" id="PS50850"/>
    </source>
</evidence>
<dbReference type="OrthoDB" id="497880at2759"/>
<dbReference type="InterPro" id="IPR036259">
    <property type="entry name" value="MFS_trans_sf"/>
</dbReference>